<dbReference type="OrthoDB" id="73875at2759"/>
<dbReference type="InterPro" id="IPR011583">
    <property type="entry name" value="Chitinase_II/V-like_cat"/>
</dbReference>
<evidence type="ECO:0000313" key="9">
    <source>
        <dbReference type="Proteomes" id="UP000183832"/>
    </source>
</evidence>
<evidence type="ECO:0000313" key="8">
    <source>
        <dbReference type="EMBL" id="CRK99605.1"/>
    </source>
</evidence>
<dbReference type="PROSITE" id="PS51910">
    <property type="entry name" value="GH18_2"/>
    <property type="match status" value="1"/>
</dbReference>
<dbReference type="PANTHER" id="PTHR11177">
    <property type="entry name" value="CHITINASE"/>
    <property type="match status" value="1"/>
</dbReference>
<keyword evidence="9" id="KW-1185">Reference proteome</keyword>
<evidence type="ECO:0000256" key="5">
    <source>
        <dbReference type="RuleBase" id="RU000489"/>
    </source>
</evidence>
<keyword evidence="3" id="KW-0325">Glycoprotein</keyword>
<protein>
    <submittedName>
        <fullName evidence="8">CLUMA_CG012917, isoform A</fullName>
    </submittedName>
</protein>
<evidence type="ECO:0000256" key="4">
    <source>
        <dbReference type="ARBA" id="ARBA00023295"/>
    </source>
</evidence>
<dbReference type="InterPro" id="IPR001579">
    <property type="entry name" value="Glyco_hydro_18_chit_AS"/>
</dbReference>
<dbReference type="SUPFAM" id="SSF54556">
    <property type="entry name" value="Chitinase insertion domain"/>
    <property type="match status" value="1"/>
</dbReference>
<dbReference type="InterPro" id="IPR029070">
    <property type="entry name" value="Chitinase_insertion_sf"/>
</dbReference>
<evidence type="ECO:0000256" key="6">
    <source>
        <dbReference type="RuleBase" id="RU004453"/>
    </source>
</evidence>
<dbReference type="PROSITE" id="PS01095">
    <property type="entry name" value="GH18_1"/>
    <property type="match status" value="1"/>
</dbReference>
<dbReference type="Proteomes" id="UP000183832">
    <property type="component" value="Unassembled WGS sequence"/>
</dbReference>
<keyword evidence="1" id="KW-0732">Signal</keyword>
<accession>A0A1J1IH80</accession>
<keyword evidence="4 5" id="KW-0326">Glycosidase</keyword>
<dbReference type="GO" id="GO:0005975">
    <property type="term" value="P:carbohydrate metabolic process"/>
    <property type="evidence" value="ECO:0007669"/>
    <property type="project" value="InterPro"/>
</dbReference>
<dbReference type="GO" id="GO:0008061">
    <property type="term" value="F:chitin binding"/>
    <property type="evidence" value="ECO:0007669"/>
    <property type="project" value="InterPro"/>
</dbReference>
<keyword evidence="2 5" id="KW-0378">Hydrolase</keyword>
<dbReference type="SMART" id="SM00636">
    <property type="entry name" value="Glyco_18"/>
    <property type="match status" value="1"/>
</dbReference>
<dbReference type="InterPro" id="IPR001223">
    <property type="entry name" value="Glyco_hydro18_cat"/>
</dbReference>
<organism evidence="8 9">
    <name type="scientific">Clunio marinus</name>
    <dbReference type="NCBI Taxonomy" id="568069"/>
    <lineage>
        <taxon>Eukaryota</taxon>
        <taxon>Metazoa</taxon>
        <taxon>Ecdysozoa</taxon>
        <taxon>Arthropoda</taxon>
        <taxon>Hexapoda</taxon>
        <taxon>Insecta</taxon>
        <taxon>Pterygota</taxon>
        <taxon>Neoptera</taxon>
        <taxon>Endopterygota</taxon>
        <taxon>Diptera</taxon>
        <taxon>Nematocera</taxon>
        <taxon>Chironomoidea</taxon>
        <taxon>Chironomidae</taxon>
        <taxon>Clunio</taxon>
    </lineage>
</organism>
<dbReference type="Gene3D" id="3.20.20.80">
    <property type="entry name" value="Glycosidases"/>
    <property type="match status" value="1"/>
</dbReference>
<reference evidence="8 9" key="1">
    <citation type="submission" date="2015-04" db="EMBL/GenBank/DDBJ databases">
        <authorList>
            <person name="Syromyatnikov M.Y."/>
            <person name="Popov V.N."/>
        </authorList>
    </citation>
    <scope>NUCLEOTIDE SEQUENCE [LARGE SCALE GENOMIC DNA]</scope>
</reference>
<proteinExistence type="inferred from homology"/>
<dbReference type="Gene3D" id="3.10.50.10">
    <property type="match status" value="1"/>
</dbReference>
<feature type="domain" description="GH18" evidence="7">
    <location>
        <begin position="1"/>
        <end position="358"/>
    </location>
</feature>
<dbReference type="Pfam" id="PF00704">
    <property type="entry name" value="Glyco_hydro_18"/>
    <property type="match status" value="1"/>
</dbReference>
<evidence type="ECO:0000256" key="2">
    <source>
        <dbReference type="ARBA" id="ARBA00022801"/>
    </source>
</evidence>
<dbReference type="GO" id="GO:0004568">
    <property type="term" value="F:chitinase activity"/>
    <property type="evidence" value="ECO:0007669"/>
    <property type="project" value="TreeGrafter"/>
</dbReference>
<evidence type="ECO:0000256" key="3">
    <source>
        <dbReference type="ARBA" id="ARBA00023180"/>
    </source>
</evidence>
<evidence type="ECO:0000256" key="1">
    <source>
        <dbReference type="ARBA" id="ARBA00022729"/>
    </source>
</evidence>
<dbReference type="GO" id="GO:0005576">
    <property type="term" value="C:extracellular region"/>
    <property type="evidence" value="ECO:0007669"/>
    <property type="project" value="TreeGrafter"/>
</dbReference>
<dbReference type="PANTHER" id="PTHR11177:SF403">
    <property type="entry name" value="CHITINASE 2-RELATED"/>
    <property type="match status" value="1"/>
</dbReference>
<comment type="similarity">
    <text evidence="6">Belongs to the glycosyl hydrolase 18 family.</text>
</comment>
<dbReference type="STRING" id="568069.A0A1J1IH80"/>
<dbReference type="GO" id="GO:0006032">
    <property type="term" value="P:chitin catabolic process"/>
    <property type="evidence" value="ECO:0007669"/>
    <property type="project" value="TreeGrafter"/>
</dbReference>
<dbReference type="SUPFAM" id="SSF51445">
    <property type="entry name" value="(Trans)glycosidases"/>
    <property type="match status" value="1"/>
</dbReference>
<dbReference type="AlphaFoldDB" id="A0A1J1IH80"/>
<name>A0A1J1IH80_9DIPT</name>
<evidence type="ECO:0000259" key="7">
    <source>
        <dbReference type="PROSITE" id="PS51910"/>
    </source>
</evidence>
<sequence>MLWLQLSHKLGDGLFHIDKADPFLCTHLIYTFAGLDINGHIISLDSDNDIRDRNYYKALELREQNPCLKVLIAIGGWNEGSEKYSVLAETEESRRNFADNALKFLVFYGFDGIDIDWEYPGLRGGIKEDKENFVKLVRTLKARLTKRNKMVTAALGATSAYIRASYAPMRELCDALDLVLIMSYDFHEVNRTSINAPLHREKNQNPFTETIAENIDLMIAQGCRPDKMVMGIPMYGRTYTLRDAKNHGVDALVEGLGEPGPFTVSHGSLGFNEICLVLSHGNFTVKYLKKNASKIAYSGKQWIAYDDPETVYQKTMFAMEKGLGGVMFWTIDTDDFRGNCYNMSYPLINTSKKLINDYTKSRS</sequence>
<dbReference type="FunFam" id="3.10.50.10:FF:000003">
    <property type="entry name" value="Class V chitinase CHIT5b"/>
    <property type="match status" value="1"/>
</dbReference>
<gene>
    <name evidence="8" type="ORF">CLUMA_CG012917</name>
</gene>
<dbReference type="EMBL" id="CVRI01000051">
    <property type="protein sequence ID" value="CRK99605.1"/>
    <property type="molecule type" value="Genomic_DNA"/>
</dbReference>
<dbReference type="InterPro" id="IPR017853">
    <property type="entry name" value="GH"/>
</dbReference>
<dbReference type="InterPro" id="IPR050314">
    <property type="entry name" value="Glycosyl_Hydrlase_18"/>
</dbReference>